<comment type="similarity">
    <text evidence="1">Belongs to the peptidase M16 family.</text>
</comment>
<evidence type="ECO:0000256" key="1">
    <source>
        <dbReference type="ARBA" id="ARBA00007261"/>
    </source>
</evidence>
<dbReference type="GO" id="GO:0046872">
    <property type="term" value="F:metal ion binding"/>
    <property type="evidence" value="ECO:0007669"/>
    <property type="project" value="InterPro"/>
</dbReference>
<organism evidence="4 5">
    <name type="scientific">Candidatus Merdivivens pullistercoris</name>
    <dbReference type="NCBI Taxonomy" id="2840873"/>
    <lineage>
        <taxon>Bacteria</taxon>
        <taxon>Pseudomonadati</taxon>
        <taxon>Bacteroidota</taxon>
        <taxon>Bacteroidia</taxon>
        <taxon>Bacteroidales</taxon>
        <taxon>Muribaculaceae</taxon>
        <taxon>Muribaculaceae incertae sedis</taxon>
        <taxon>Candidatus Merdivivens</taxon>
    </lineage>
</organism>
<proteinExistence type="inferred from homology"/>
<dbReference type="EMBL" id="JADIME010000011">
    <property type="protein sequence ID" value="MBO8464543.1"/>
    <property type="molecule type" value="Genomic_DNA"/>
</dbReference>
<comment type="caution">
    <text evidence="4">The sequence shown here is derived from an EMBL/GenBank/DDBJ whole genome shotgun (WGS) entry which is preliminary data.</text>
</comment>
<reference evidence="4" key="1">
    <citation type="submission" date="2020-10" db="EMBL/GenBank/DDBJ databases">
        <authorList>
            <person name="Gilroy R."/>
        </authorList>
    </citation>
    <scope>NUCLEOTIDE SEQUENCE</scope>
    <source>
        <strain evidence="4">10037</strain>
    </source>
</reference>
<dbReference type="PANTHER" id="PTHR11851">
    <property type="entry name" value="METALLOPROTEASE"/>
    <property type="match status" value="1"/>
</dbReference>
<dbReference type="Pfam" id="PF00675">
    <property type="entry name" value="Peptidase_M16"/>
    <property type="match status" value="1"/>
</dbReference>
<gene>
    <name evidence="4" type="ORF">IAB93_00925</name>
</gene>
<name>A0A9D9I298_9BACT</name>
<dbReference type="PANTHER" id="PTHR11851:SF49">
    <property type="entry name" value="MITOCHONDRIAL-PROCESSING PEPTIDASE SUBUNIT ALPHA"/>
    <property type="match status" value="1"/>
</dbReference>
<evidence type="ECO:0000313" key="5">
    <source>
        <dbReference type="Proteomes" id="UP000823597"/>
    </source>
</evidence>
<protein>
    <submittedName>
        <fullName evidence="4">Insulinase family protein</fullName>
    </submittedName>
</protein>
<evidence type="ECO:0000313" key="4">
    <source>
        <dbReference type="EMBL" id="MBO8464543.1"/>
    </source>
</evidence>
<dbReference type="SUPFAM" id="SSF63411">
    <property type="entry name" value="LuxS/MPP-like metallohydrolase"/>
    <property type="match status" value="2"/>
</dbReference>
<feature type="domain" description="Peptidase M16 C-terminal" evidence="3">
    <location>
        <begin position="168"/>
        <end position="359"/>
    </location>
</feature>
<evidence type="ECO:0000259" key="3">
    <source>
        <dbReference type="Pfam" id="PF05193"/>
    </source>
</evidence>
<feature type="domain" description="Peptidase M16 N-terminal" evidence="2">
    <location>
        <begin position="20"/>
        <end position="159"/>
    </location>
</feature>
<sequence>MENKTFTTTLPCGIGFAFKRSYSEVAYCALTIKSGTRNESGYGNGTAHFTEHLLFKGTQGKSAEAINNCIERSGGELNAFTTKEETVIHATLLKDELPKGAALLMELAFKSLFRENDIETERNVIIDEIQSYKDSPPETIYDHFEELLFEGTDLAPQILGSIRSVKAIKKKDIDGYVKENFRFENTVLSIVADIDCKKALDIATRAASKCGLTPDGVITGASAGLCHTRPHILCRELKEGKTFDLTLNKRNHQANCIIGCTGYPIGAEKERIALILLCNILGGPAANSVLNMRLREKNGWVYGVDASYTPYTDNGAVAISFGCDKEKIDRCIAEISSILGRFREKPISDSLLKAAKKQLKGQLLISSDNGEQKCISIGKNLLFFGTDADESKAQEILDGLVPHDITACANEIFAPERLSRLIYI</sequence>
<dbReference type="Gene3D" id="3.30.830.10">
    <property type="entry name" value="Metalloenzyme, LuxS/M16 peptidase-like"/>
    <property type="match status" value="2"/>
</dbReference>
<dbReference type="AlphaFoldDB" id="A0A9D9I298"/>
<dbReference type="InterPro" id="IPR050361">
    <property type="entry name" value="MPP/UQCRC_Complex"/>
</dbReference>
<accession>A0A9D9I298</accession>
<reference evidence="4" key="2">
    <citation type="journal article" date="2021" name="PeerJ">
        <title>Extensive microbial diversity within the chicken gut microbiome revealed by metagenomics and culture.</title>
        <authorList>
            <person name="Gilroy R."/>
            <person name="Ravi A."/>
            <person name="Getino M."/>
            <person name="Pursley I."/>
            <person name="Horton D.L."/>
            <person name="Alikhan N.F."/>
            <person name="Baker D."/>
            <person name="Gharbi K."/>
            <person name="Hall N."/>
            <person name="Watson M."/>
            <person name="Adriaenssens E.M."/>
            <person name="Foster-Nyarko E."/>
            <person name="Jarju S."/>
            <person name="Secka A."/>
            <person name="Antonio M."/>
            <person name="Oren A."/>
            <person name="Chaudhuri R.R."/>
            <person name="La Ragione R."/>
            <person name="Hildebrand F."/>
            <person name="Pallen M.J."/>
        </authorList>
    </citation>
    <scope>NUCLEOTIDE SEQUENCE</scope>
    <source>
        <strain evidence="4">10037</strain>
    </source>
</reference>
<dbReference type="Pfam" id="PF05193">
    <property type="entry name" value="Peptidase_M16_C"/>
    <property type="match status" value="1"/>
</dbReference>
<dbReference type="InterPro" id="IPR011765">
    <property type="entry name" value="Pept_M16_N"/>
</dbReference>
<dbReference type="InterPro" id="IPR011249">
    <property type="entry name" value="Metalloenz_LuxS/M16"/>
</dbReference>
<dbReference type="Proteomes" id="UP000823597">
    <property type="component" value="Unassembled WGS sequence"/>
</dbReference>
<evidence type="ECO:0000259" key="2">
    <source>
        <dbReference type="Pfam" id="PF00675"/>
    </source>
</evidence>
<dbReference type="InterPro" id="IPR007863">
    <property type="entry name" value="Peptidase_M16_C"/>
</dbReference>